<dbReference type="OMA" id="XISGAVA"/>
<evidence type="ECO:0000313" key="10">
    <source>
        <dbReference type="Proteomes" id="UP000002320"/>
    </source>
</evidence>
<dbReference type="OrthoDB" id="412600at2759"/>
<dbReference type="PANTHER" id="PTHR45670:SF1">
    <property type="entry name" value="E3 UBIQUITIN-PROTEIN LIGASE HECTD1"/>
    <property type="match status" value="1"/>
</dbReference>
<accession>B0W5T6</accession>
<dbReference type="GO" id="GO:0061630">
    <property type="term" value="F:ubiquitin protein ligase activity"/>
    <property type="evidence" value="ECO:0007669"/>
    <property type="project" value="UniProtKB-UniRule"/>
</dbReference>
<evidence type="ECO:0000313" key="8">
    <source>
        <dbReference type="EMBL" id="EDS35739.1"/>
    </source>
</evidence>
<evidence type="ECO:0000256" key="3">
    <source>
        <dbReference type="ARBA" id="ARBA00022679"/>
    </source>
</evidence>
<dbReference type="EnsemblMetazoa" id="CPIJ002461-RA">
    <property type="protein sequence ID" value="CPIJ002461-PA"/>
    <property type="gene ID" value="CPIJ002461"/>
</dbReference>
<organism>
    <name type="scientific">Culex quinquefasciatus</name>
    <name type="common">Southern house mosquito</name>
    <name type="synonym">Culex pungens</name>
    <dbReference type="NCBI Taxonomy" id="7176"/>
    <lineage>
        <taxon>Eukaryota</taxon>
        <taxon>Metazoa</taxon>
        <taxon>Ecdysozoa</taxon>
        <taxon>Arthropoda</taxon>
        <taxon>Hexapoda</taxon>
        <taxon>Insecta</taxon>
        <taxon>Pterygota</taxon>
        <taxon>Neoptera</taxon>
        <taxon>Endopterygota</taxon>
        <taxon>Diptera</taxon>
        <taxon>Nematocera</taxon>
        <taxon>Culicoidea</taxon>
        <taxon>Culicidae</taxon>
        <taxon>Culicinae</taxon>
        <taxon>Culicini</taxon>
        <taxon>Culex</taxon>
        <taxon>Culex</taxon>
    </lineage>
</organism>
<evidence type="ECO:0000256" key="5">
    <source>
        <dbReference type="PROSITE-ProRule" id="PRU00104"/>
    </source>
</evidence>
<dbReference type="Proteomes" id="UP000002320">
    <property type="component" value="Unassembled WGS sequence"/>
</dbReference>
<dbReference type="PROSITE" id="PS50237">
    <property type="entry name" value="HECT"/>
    <property type="match status" value="1"/>
</dbReference>
<dbReference type="KEGG" id="cqu:CpipJ_CPIJ002461"/>
<sequence length="96" mass="10644">MLSPGFLRFVNVLIGMNASERKAFLQFTTGCSSLPPGGLANLHPRLTVVRKVDAGEGSYPSVNTCVHYLKLPDYPNEEILRERLLTATKEKGFHLN</sequence>
<dbReference type="GO" id="GO:0009966">
    <property type="term" value="P:regulation of signal transduction"/>
    <property type="evidence" value="ECO:0007669"/>
    <property type="project" value="UniProtKB-ARBA"/>
</dbReference>
<comment type="catalytic activity">
    <reaction evidence="1 6">
        <text>S-ubiquitinyl-[E2 ubiquitin-conjugating enzyme]-L-cysteine + [acceptor protein]-L-lysine = [E2 ubiquitin-conjugating enzyme]-L-cysteine + N(6)-ubiquitinyl-[acceptor protein]-L-lysine.</text>
        <dbReference type="EC" id="2.3.2.26"/>
    </reaction>
</comment>
<proteinExistence type="inferred from homology"/>
<evidence type="ECO:0000256" key="1">
    <source>
        <dbReference type="ARBA" id="ARBA00000885"/>
    </source>
</evidence>
<dbReference type="EC" id="2.3.2.26" evidence="6"/>
<name>B0W5T6_CULQU</name>
<dbReference type="VEuPathDB" id="VectorBase:CQUJHB002372"/>
<dbReference type="Gene3D" id="3.30.2410.10">
    <property type="entry name" value="Hect, E3 ligase catalytic domain"/>
    <property type="match status" value="1"/>
</dbReference>
<feature type="active site" description="Glycyl thioester intermediate" evidence="5">
    <location>
        <position position="65"/>
    </location>
</feature>
<dbReference type="HOGENOM" id="CLU_2361778_0_0_1"/>
<evidence type="ECO:0000256" key="4">
    <source>
        <dbReference type="ARBA" id="ARBA00022786"/>
    </source>
</evidence>
<reference evidence="9" key="2">
    <citation type="submission" date="2021-02" db="UniProtKB">
        <authorList>
            <consortium name="EnsemblMetazoa"/>
        </authorList>
    </citation>
    <scope>IDENTIFICATION</scope>
    <source>
        <strain evidence="9">JHB</strain>
    </source>
</reference>
<keyword evidence="8" id="KW-0436">Ligase</keyword>
<dbReference type="EMBL" id="DS231844">
    <property type="protein sequence ID" value="EDS35739.1"/>
    <property type="molecule type" value="Genomic_DNA"/>
</dbReference>
<evidence type="ECO:0000256" key="2">
    <source>
        <dbReference type="ARBA" id="ARBA00006331"/>
    </source>
</evidence>
<dbReference type="STRING" id="7176.B0W5T6"/>
<dbReference type="InterPro" id="IPR035983">
    <property type="entry name" value="Hect_E3_ubiquitin_ligase"/>
</dbReference>
<gene>
    <name evidence="9" type="primary">6033643</name>
    <name evidence="8" type="ORF">CpipJ_CPIJ002461</name>
</gene>
<dbReference type="Pfam" id="PF00632">
    <property type="entry name" value="HECT"/>
    <property type="match status" value="1"/>
</dbReference>
<comment type="pathway">
    <text evidence="6">Protein modification; protein ubiquitination.</text>
</comment>
<dbReference type="FunFam" id="3.30.2410.10:FF:000007">
    <property type="entry name" value="Putative E3 ubiquitin-protein ligase HECTD1"/>
    <property type="match status" value="1"/>
</dbReference>
<evidence type="ECO:0000256" key="6">
    <source>
        <dbReference type="RuleBase" id="RU369009"/>
    </source>
</evidence>
<reference evidence="8" key="1">
    <citation type="submission" date="2007-03" db="EMBL/GenBank/DDBJ databases">
        <title>Annotation of Culex pipiens quinquefasciatus.</title>
        <authorList>
            <consortium name="The Broad Institute Genome Sequencing Platform"/>
            <person name="Atkinson P.W."/>
            <person name="Hemingway J."/>
            <person name="Christensen B.M."/>
            <person name="Higgs S."/>
            <person name="Kodira C."/>
            <person name="Hannick L."/>
            <person name="Megy K."/>
            <person name="O'Leary S."/>
            <person name="Pearson M."/>
            <person name="Haas B.J."/>
            <person name="Mauceli E."/>
            <person name="Wortman J.R."/>
            <person name="Lee N.H."/>
            <person name="Guigo R."/>
            <person name="Stanke M."/>
            <person name="Alvarado L."/>
            <person name="Amedeo P."/>
            <person name="Antoine C.H."/>
            <person name="Arensburger P."/>
            <person name="Bidwell S.L."/>
            <person name="Crawford M."/>
            <person name="Camaro F."/>
            <person name="Devon K."/>
            <person name="Engels R."/>
            <person name="Hammond M."/>
            <person name="Howarth C."/>
            <person name="Koehrsen M."/>
            <person name="Lawson D."/>
            <person name="Montgomery P."/>
            <person name="Nene V."/>
            <person name="Nusbaum C."/>
            <person name="Puiu D."/>
            <person name="Romero-Severson J."/>
            <person name="Severson D.W."/>
            <person name="Shumway M."/>
            <person name="Sisk P."/>
            <person name="Stolte C."/>
            <person name="Zeng Q."/>
            <person name="Eisenstadt E."/>
            <person name="Fraser-Liggett C."/>
            <person name="Strausberg R."/>
            <person name="Galagan J."/>
            <person name="Birren B."/>
            <person name="Collins F.H."/>
        </authorList>
    </citation>
    <scope>NUCLEOTIDE SEQUENCE [LARGE SCALE GENOMIC DNA]</scope>
    <source>
        <strain evidence="8">JHB</strain>
    </source>
</reference>
<dbReference type="AlphaFoldDB" id="B0W5T6"/>
<feature type="domain" description="HECT" evidence="7">
    <location>
        <begin position="9"/>
        <end position="96"/>
    </location>
</feature>
<dbReference type="PANTHER" id="PTHR45670">
    <property type="entry name" value="E3 UBIQUITIN-PROTEIN LIGASE TRIP12"/>
    <property type="match status" value="1"/>
</dbReference>
<dbReference type="GO" id="GO:0043161">
    <property type="term" value="P:proteasome-mediated ubiquitin-dependent protein catabolic process"/>
    <property type="evidence" value="ECO:0007669"/>
    <property type="project" value="TreeGrafter"/>
</dbReference>
<comment type="similarity">
    <text evidence="2 6">Belongs to the UPL family. K-HECT subfamily.</text>
</comment>
<dbReference type="GO" id="GO:0016874">
    <property type="term" value="F:ligase activity"/>
    <property type="evidence" value="ECO:0007669"/>
    <property type="project" value="UniProtKB-KW"/>
</dbReference>
<dbReference type="InterPro" id="IPR045322">
    <property type="entry name" value="HECTD1/TRIP12-like"/>
</dbReference>
<dbReference type="InParanoid" id="B0W5T6"/>
<dbReference type="eggNOG" id="KOG4276">
    <property type="taxonomic scope" value="Eukaryota"/>
</dbReference>
<dbReference type="UniPathway" id="UPA00143"/>
<keyword evidence="3 6" id="KW-0808">Transferase</keyword>
<evidence type="ECO:0000259" key="7">
    <source>
        <dbReference type="PROSITE" id="PS50237"/>
    </source>
</evidence>
<keyword evidence="4 5" id="KW-0833">Ubl conjugation pathway</keyword>
<evidence type="ECO:0000313" key="9">
    <source>
        <dbReference type="EnsemblMetazoa" id="CPIJ002461-PA"/>
    </source>
</evidence>
<protein>
    <recommendedName>
        <fullName evidence="6">E3 ubiquitin-protein ligase</fullName>
        <ecNumber evidence="6">2.3.2.26</ecNumber>
    </recommendedName>
</protein>
<dbReference type="GO" id="GO:0070534">
    <property type="term" value="P:protein K63-linked ubiquitination"/>
    <property type="evidence" value="ECO:0007669"/>
    <property type="project" value="TreeGrafter"/>
</dbReference>
<comment type="function">
    <text evidence="6">E3 ubiquitin-protein ligase which accepts ubiquitin from an E2 ubiquitin-conjugating enzyme in the form of a thioester and then directly transfers the ubiquitin to targeted substrates.</text>
</comment>
<keyword evidence="10" id="KW-1185">Reference proteome</keyword>
<dbReference type="InterPro" id="IPR000569">
    <property type="entry name" value="HECT_dom"/>
</dbReference>
<dbReference type="GO" id="GO:0016607">
    <property type="term" value="C:nuclear speck"/>
    <property type="evidence" value="ECO:0007669"/>
    <property type="project" value="TreeGrafter"/>
</dbReference>
<dbReference type="SUPFAM" id="SSF56204">
    <property type="entry name" value="Hect, E3 ligase catalytic domain"/>
    <property type="match status" value="1"/>
</dbReference>
<dbReference type="VEuPathDB" id="VectorBase:CPIJ002461"/>